<comment type="similarity">
    <text evidence="2">Belongs to the glycosyl hydrolase 13 family. GlgB subfamily.</text>
</comment>
<protein>
    <recommendedName>
        <fullName evidence="3">1,4-alpha-glucan branching enzyme</fullName>
        <ecNumber evidence="3">2.4.1.18</ecNumber>
    </recommendedName>
</protein>
<keyword evidence="8" id="KW-1185">Reference proteome</keyword>
<evidence type="ECO:0000256" key="5">
    <source>
        <dbReference type="PIRSR" id="PIRSR000463-1"/>
    </source>
</evidence>
<gene>
    <name evidence="7" type="ORF">FHX44_113199</name>
</gene>
<comment type="catalytic activity">
    <reaction evidence="1">
        <text>Transfers a segment of a (1-&gt;4)-alpha-D-glucan chain to a primary hydroxy group in a similar glucan chain.</text>
        <dbReference type="EC" id="2.4.1.18"/>
    </reaction>
</comment>
<dbReference type="InterPro" id="IPR006048">
    <property type="entry name" value="A-amylase/branching_C"/>
</dbReference>
<accession>A0A561SQZ1</accession>
<dbReference type="Gene3D" id="3.20.20.80">
    <property type="entry name" value="Glycosidases"/>
    <property type="match status" value="1"/>
</dbReference>
<keyword evidence="7" id="KW-0378">Hydrolase</keyword>
<reference evidence="7 8" key="1">
    <citation type="submission" date="2019-06" db="EMBL/GenBank/DDBJ databases">
        <title>Sequencing the genomes of 1000 actinobacteria strains.</title>
        <authorList>
            <person name="Klenk H.-P."/>
        </authorList>
    </citation>
    <scope>NUCLEOTIDE SEQUENCE [LARGE SCALE GENOMIC DNA]</scope>
    <source>
        <strain evidence="7 8">DSM 45671</strain>
    </source>
</reference>
<name>A0A561SQZ1_9PSEU</name>
<dbReference type="SUPFAM" id="SSF51445">
    <property type="entry name" value="(Trans)glycosidases"/>
    <property type="match status" value="1"/>
</dbReference>
<dbReference type="EMBL" id="VIWU01000001">
    <property type="protein sequence ID" value="TWF77294.1"/>
    <property type="molecule type" value="Genomic_DNA"/>
</dbReference>
<dbReference type="AlphaFoldDB" id="A0A561SQZ1"/>
<dbReference type="PIRSF" id="PIRSF000463">
    <property type="entry name" value="GlgB"/>
    <property type="match status" value="1"/>
</dbReference>
<dbReference type="InterPro" id="IPR037439">
    <property type="entry name" value="Branching_enzy"/>
</dbReference>
<evidence type="ECO:0000256" key="4">
    <source>
        <dbReference type="ARBA" id="ARBA00022679"/>
    </source>
</evidence>
<dbReference type="PANTHER" id="PTHR43651:SF11">
    <property type="entry name" value="MALTO-OLIGOSYLTREHALOSE TREHALOHYDROLASE"/>
    <property type="match status" value="1"/>
</dbReference>
<proteinExistence type="inferred from homology"/>
<dbReference type="Pfam" id="PF00128">
    <property type="entry name" value="Alpha-amylase"/>
    <property type="match status" value="1"/>
</dbReference>
<dbReference type="Gene3D" id="2.60.40.1180">
    <property type="entry name" value="Golgi alpha-mannosidase II"/>
    <property type="match status" value="1"/>
</dbReference>
<evidence type="ECO:0000259" key="6">
    <source>
        <dbReference type="SMART" id="SM00642"/>
    </source>
</evidence>
<dbReference type="InterPro" id="IPR017853">
    <property type="entry name" value="GH"/>
</dbReference>
<organism evidence="7 8">
    <name type="scientific">Pseudonocardia hierapolitana</name>
    <dbReference type="NCBI Taxonomy" id="1128676"/>
    <lineage>
        <taxon>Bacteria</taxon>
        <taxon>Bacillati</taxon>
        <taxon>Actinomycetota</taxon>
        <taxon>Actinomycetes</taxon>
        <taxon>Pseudonocardiales</taxon>
        <taxon>Pseudonocardiaceae</taxon>
        <taxon>Pseudonocardia</taxon>
    </lineage>
</organism>
<sequence length="586" mass="65676">MPLIGAVPQGTGTLVRVFAENATSVRVLGDWNGWDEATAVDLTPDGDGFWAGHVAGLVAGGRYELLVGRGGAGFSRRLDPAARDTDSSSLDNWHNKSRVVDTGHTWASFDTPAFDNLILYQCHVGSFAGYRDGHVAVGGVASFDQLRTKLGYIRELGFNALALLPVQEFRFDRSWGYNPSFYFALESAYGRPDDLRELVDACHQRGLAVIFDVVYNHISDEDSSFHHFDEAADGTGDSYLGTDQTYRTDWGTAPAFWRPGIRDFFVANMEMYLNEYNGDGLRFDSTRSMERARGLGNDGWQFMQHLTWEAKRRFPDKYLIAEHLPDHESIVSSAGFHATWTVEPFYALLRALDGENPMGNLERLIGNSYPESWNTVTYLLGSHDECGDNEQGRKGKRHYVQRFGGRGNWHARAKARLAWSLNVAIKGTPMLFMGSECHLDGYWHDGPDNSGDHRFDWSIAGDRTGMEMRHLIHAANYTRWNHPALRSGGLEITHRDPSGVLAFKRWNNDGDVVLIIVNASDTNHTGTSYGVATGQSGRWQQILCSQDAWFGGWDGAGNAFHEPWTQDDGHIYVNVPQWSVTMFRLR</sequence>
<evidence type="ECO:0000256" key="1">
    <source>
        <dbReference type="ARBA" id="ARBA00000826"/>
    </source>
</evidence>
<dbReference type="GO" id="GO:0005978">
    <property type="term" value="P:glycogen biosynthetic process"/>
    <property type="evidence" value="ECO:0007669"/>
    <property type="project" value="InterPro"/>
</dbReference>
<dbReference type="Gene3D" id="2.60.40.10">
    <property type="entry name" value="Immunoglobulins"/>
    <property type="match status" value="1"/>
</dbReference>
<feature type="active site" description="Nucleophile" evidence="5">
    <location>
        <position position="284"/>
    </location>
</feature>
<evidence type="ECO:0000256" key="3">
    <source>
        <dbReference type="ARBA" id="ARBA00012541"/>
    </source>
</evidence>
<dbReference type="EC" id="2.4.1.18" evidence="3"/>
<dbReference type="RefSeq" id="WP_170308927.1">
    <property type="nucleotide sequence ID" value="NZ_VIWU01000001.1"/>
</dbReference>
<evidence type="ECO:0000256" key="2">
    <source>
        <dbReference type="ARBA" id="ARBA00009000"/>
    </source>
</evidence>
<dbReference type="InterPro" id="IPR013780">
    <property type="entry name" value="Glyco_hydro_b"/>
</dbReference>
<dbReference type="GO" id="GO:0043169">
    <property type="term" value="F:cation binding"/>
    <property type="evidence" value="ECO:0007669"/>
    <property type="project" value="InterPro"/>
</dbReference>
<evidence type="ECO:0000313" key="7">
    <source>
        <dbReference type="EMBL" id="TWF77294.1"/>
    </source>
</evidence>
<dbReference type="SUPFAM" id="SSF81296">
    <property type="entry name" value="E set domains"/>
    <property type="match status" value="1"/>
</dbReference>
<dbReference type="Pfam" id="PF02806">
    <property type="entry name" value="Alpha-amylase_C"/>
    <property type="match status" value="1"/>
</dbReference>
<dbReference type="PANTHER" id="PTHR43651">
    <property type="entry name" value="1,4-ALPHA-GLUCAN-BRANCHING ENZYME"/>
    <property type="match status" value="1"/>
</dbReference>
<comment type="caution">
    <text evidence="7">The sequence shown here is derived from an EMBL/GenBank/DDBJ whole genome shotgun (WGS) entry which is preliminary data.</text>
</comment>
<dbReference type="GO" id="GO:0004553">
    <property type="term" value="F:hydrolase activity, hydrolyzing O-glycosyl compounds"/>
    <property type="evidence" value="ECO:0007669"/>
    <property type="project" value="InterPro"/>
</dbReference>
<dbReference type="InterPro" id="IPR014756">
    <property type="entry name" value="Ig_E-set"/>
</dbReference>
<feature type="domain" description="Glycosyl hydrolase family 13 catalytic" evidence="6">
    <location>
        <begin position="121"/>
        <end position="479"/>
    </location>
</feature>
<dbReference type="SMART" id="SM00642">
    <property type="entry name" value="Aamy"/>
    <property type="match status" value="1"/>
</dbReference>
<dbReference type="Pfam" id="PF02922">
    <property type="entry name" value="CBM_48"/>
    <property type="match status" value="1"/>
</dbReference>
<dbReference type="InterPro" id="IPR006047">
    <property type="entry name" value="GH13_cat_dom"/>
</dbReference>
<dbReference type="GO" id="GO:0003844">
    <property type="term" value="F:1,4-alpha-glucan branching enzyme activity"/>
    <property type="evidence" value="ECO:0007669"/>
    <property type="project" value="UniProtKB-EC"/>
</dbReference>
<dbReference type="SUPFAM" id="SSF51011">
    <property type="entry name" value="Glycosyl hydrolase domain"/>
    <property type="match status" value="1"/>
</dbReference>
<dbReference type="Proteomes" id="UP000321261">
    <property type="component" value="Unassembled WGS sequence"/>
</dbReference>
<evidence type="ECO:0000313" key="8">
    <source>
        <dbReference type="Proteomes" id="UP000321261"/>
    </source>
</evidence>
<keyword evidence="4" id="KW-0808">Transferase</keyword>
<dbReference type="InterPro" id="IPR013783">
    <property type="entry name" value="Ig-like_fold"/>
</dbReference>
<dbReference type="InterPro" id="IPR004193">
    <property type="entry name" value="Glyco_hydro_13_N"/>
</dbReference>
<feature type="active site" description="Proton donor" evidence="5">
    <location>
        <position position="322"/>
    </location>
</feature>